<dbReference type="NCBIfam" id="TIGR03822">
    <property type="entry name" value="AblA_like_2"/>
    <property type="match status" value="1"/>
</dbReference>
<reference evidence="15 16" key="1">
    <citation type="submission" date="2018-08" db="EMBL/GenBank/DDBJ databases">
        <title>Flavobacterium tibetense sp. nov., isolated from a wetland YonghuCo on Tibetan Plateau.</title>
        <authorList>
            <person name="Phurbu D."/>
            <person name="Lu H."/>
            <person name="Xing P."/>
        </authorList>
    </citation>
    <scope>NUCLEOTIDE SEQUENCE [LARGE SCALE GENOMIC DNA]</scope>
    <source>
        <strain evidence="15 16">DJC</strain>
    </source>
</reference>
<evidence type="ECO:0000256" key="9">
    <source>
        <dbReference type="ARBA" id="ARBA00023014"/>
    </source>
</evidence>
<dbReference type="Gene3D" id="3.20.20.70">
    <property type="entry name" value="Aldolase class I"/>
    <property type="match status" value="1"/>
</dbReference>
<dbReference type="PANTHER" id="PTHR30538">
    <property type="entry name" value="LYSINE 2,3-AMINOMUTASE-RELATED"/>
    <property type="match status" value="1"/>
</dbReference>
<evidence type="ECO:0000256" key="1">
    <source>
        <dbReference type="ARBA" id="ARBA00001933"/>
    </source>
</evidence>
<keyword evidence="10" id="KW-0413">Isomerase</keyword>
<evidence type="ECO:0000256" key="6">
    <source>
        <dbReference type="ARBA" id="ARBA00022723"/>
    </source>
</evidence>
<dbReference type="AlphaFoldDB" id="A0A411Z3P4"/>
<dbReference type="Pfam" id="PF12544">
    <property type="entry name" value="LAM_C"/>
    <property type="match status" value="1"/>
</dbReference>
<keyword evidence="9 11" id="KW-0411">Iron-sulfur</keyword>
<feature type="binding site" evidence="11">
    <location>
        <position position="104"/>
    </location>
    <ligand>
        <name>[4Fe-4S] cluster</name>
        <dbReference type="ChEBI" id="CHEBI:49883"/>
        <note>4Fe-4S-S-AdoMet</note>
    </ligand>
</feature>
<dbReference type="GO" id="GO:0016853">
    <property type="term" value="F:isomerase activity"/>
    <property type="evidence" value="ECO:0007669"/>
    <property type="project" value="UniProtKB-KW"/>
</dbReference>
<dbReference type="InterPro" id="IPR022447">
    <property type="entry name" value="Lys_aminomutase-rel"/>
</dbReference>
<dbReference type="SUPFAM" id="SSF102114">
    <property type="entry name" value="Radical SAM enzymes"/>
    <property type="match status" value="1"/>
</dbReference>
<dbReference type="EMBL" id="QWEY01000003">
    <property type="protein sequence ID" value="RGP37688.1"/>
    <property type="molecule type" value="Genomic_DNA"/>
</dbReference>
<dbReference type="PIRSF" id="PIRSF004911">
    <property type="entry name" value="DUF160"/>
    <property type="match status" value="1"/>
</dbReference>
<dbReference type="InterPro" id="IPR003739">
    <property type="entry name" value="Lys_aminomutase/Glu_NH3_mut"/>
</dbReference>
<feature type="binding site" evidence="11">
    <location>
        <position position="108"/>
    </location>
    <ligand>
        <name>[4Fe-4S] cluster</name>
        <dbReference type="ChEBI" id="CHEBI:49883"/>
        <note>4Fe-4S-S-AdoMet</note>
    </ligand>
</feature>
<protein>
    <submittedName>
        <fullName evidence="15">Lysine-2,3-aminomutase-like protein</fullName>
    </submittedName>
</protein>
<feature type="modified residue" description="N6-(pyridoxal phosphate)lysine" evidence="12">
    <location>
        <position position="315"/>
    </location>
</feature>
<feature type="domain" description="Radical SAM core" evidence="14">
    <location>
        <begin position="90"/>
        <end position="308"/>
    </location>
</feature>
<dbReference type="SFLD" id="SFLDS00029">
    <property type="entry name" value="Radical_SAM"/>
    <property type="match status" value="1"/>
</dbReference>
<comment type="caution">
    <text evidence="15">The sequence shown here is derived from an EMBL/GenBank/DDBJ whole genome shotgun (WGS) entry which is preliminary data.</text>
</comment>
<evidence type="ECO:0000256" key="11">
    <source>
        <dbReference type="PIRSR" id="PIRSR004911-1"/>
    </source>
</evidence>
<evidence type="ECO:0000256" key="3">
    <source>
        <dbReference type="ARBA" id="ARBA00008703"/>
    </source>
</evidence>
<dbReference type="InterPro" id="IPR025895">
    <property type="entry name" value="LAM_C_dom"/>
</dbReference>
<dbReference type="PANTHER" id="PTHR30538:SF1">
    <property type="entry name" value="L-LYSINE 2,3-AMINOMUTASE"/>
    <property type="match status" value="1"/>
</dbReference>
<evidence type="ECO:0000313" key="15">
    <source>
        <dbReference type="EMBL" id="RGP37688.1"/>
    </source>
</evidence>
<organism evidence="15 16">
    <name type="scientific">Pseudotabrizicola alkalilacus</name>
    <dbReference type="NCBI Taxonomy" id="2305252"/>
    <lineage>
        <taxon>Bacteria</taxon>
        <taxon>Pseudomonadati</taxon>
        <taxon>Pseudomonadota</taxon>
        <taxon>Alphaproteobacteria</taxon>
        <taxon>Rhodobacterales</taxon>
        <taxon>Paracoccaceae</taxon>
        <taxon>Pseudotabrizicola</taxon>
    </lineage>
</organism>
<gene>
    <name evidence="15" type="ORF">D1012_07140</name>
</gene>
<keyword evidence="8" id="KW-0408">Iron</keyword>
<dbReference type="InterPro" id="IPR007197">
    <property type="entry name" value="rSAM"/>
</dbReference>
<dbReference type="CDD" id="cd01335">
    <property type="entry name" value="Radical_SAM"/>
    <property type="match status" value="1"/>
</dbReference>
<dbReference type="InterPro" id="IPR058240">
    <property type="entry name" value="rSAM_sf"/>
</dbReference>
<evidence type="ECO:0000256" key="13">
    <source>
        <dbReference type="SAM" id="MobiDB-lite"/>
    </source>
</evidence>
<dbReference type="GO" id="GO:0046872">
    <property type="term" value="F:metal ion binding"/>
    <property type="evidence" value="ECO:0007669"/>
    <property type="project" value="UniProtKB-KW"/>
</dbReference>
<dbReference type="NCBIfam" id="TIGR00238">
    <property type="entry name" value="KamA family radical SAM protein"/>
    <property type="match status" value="1"/>
</dbReference>
<evidence type="ECO:0000256" key="8">
    <source>
        <dbReference type="ARBA" id="ARBA00023004"/>
    </source>
</evidence>
<evidence type="ECO:0000313" key="16">
    <source>
        <dbReference type="Proteomes" id="UP000284547"/>
    </source>
</evidence>
<evidence type="ECO:0000256" key="12">
    <source>
        <dbReference type="PIRSR" id="PIRSR603739-50"/>
    </source>
</evidence>
<dbReference type="GO" id="GO:0051539">
    <property type="term" value="F:4 iron, 4 sulfur cluster binding"/>
    <property type="evidence" value="ECO:0007669"/>
    <property type="project" value="UniProtKB-KW"/>
</dbReference>
<keyword evidence="7 12" id="KW-0663">Pyridoxal phosphate</keyword>
<keyword evidence="6 11" id="KW-0479">Metal-binding</keyword>
<comment type="similarity">
    <text evidence="3">Belongs to the radical SAM superfamily. KamA family.</text>
</comment>
<dbReference type="RefSeq" id="WP_118150678.1">
    <property type="nucleotide sequence ID" value="NZ_QWEY01000003.1"/>
</dbReference>
<evidence type="ECO:0000256" key="7">
    <source>
        <dbReference type="ARBA" id="ARBA00022898"/>
    </source>
</evidence>
<evidence type="ECO:0000256" key="4">
    <source>
        <dbReference type="ARBA" id="ARBA00022485"/>
    </source>
</evidence>
<dbReference type="PROSITE" id="PS51918">
    <property type="entry name" value="RADICAL_SAM"/>
    <property type="match status" value="1"/>
</dbReference>
<dbReference type="Pfam" id="PF04055">
    <property type="entry name" value="Radical_SAM"/>
    <property type="match status" value="1"/>
</dbReference>
<feature type="region of interest" description="Disordered" evidence="13">
    <location>
        <begin position="326"/>
        <end position="348"/>
    </location>
</feature>
<sequence>MDGNTPLRPAQTIPDLVADGLTLAEDTPVLTRVAQDFRLRLTPQMRAASQLSEGIARQFVPTAAELIERPEDRFDPIGDDTHAPVPGLTHRYPDRVILHVTKTCEVYCRFCFRRETVGDTGHLPPDQLEAAIAYIARTPAIWEVILTGGDPLVLSARRIADLVARLAAIPHVGVLRLHTRVPVVAPDRITGALIAALKQHPSVWVVVHTNHADELTDDARAALARLADAGIPLLSQSVLLRGVNDSAEALEALFRALIRLRVKPYYLHHCDLARGAGHFRTTIEEGQAIMAALRGRLSGTALPTYVLDIPGGYGKVPIGPEYLAQDPQGWTVTDPNGQPHRYEDPEPR</sequence>
<keyword evidence="16" id="KW-1185">Reference proteome</keyword>
<comment type="cofactor">
    <cofactor evidence="2">
        <name>[4Fe-4S] cluster</name>
        <dbReference type="ChEBI" id="CHEBI:49883"/>
    </cofactor>
</comment>
<keyword evidence="4 11" id="KW-0004">4Fe-4S</keyword>
<keyword evidence="5" id="KW-0949">S-adenosyl-L-methionine</keyword>
<evidence type="ECO:0000256" key="10">
    <source>
        <dbReference type="ARBA" id="ARBA00023235"/>
    </source>
</evidence>
<proteinExistence type="inferred from homology"/>
<dbReference type="SFLD" id="SFLDG01070">
    <property type="entry name" value="PLP-dependent"/>
    <property type="match status" value="1"/>
</dbReference>
<dbReference type="InterPro" id="IPR013785">
    <property type="entry name" value="Aldolase_TIM"/>
</dbReference>
<evidence type="ECO:0000256" key="2">
    <source>
        <dbReference type="ARBA" id="ARBA00001966"/>
    </source>
</evidence>
<evidence type="ECO:0000259" key="14">
    <source>
        <dbReference type="PROSITE" id="PS51918"/>
    </source>
</evidence>
<dbReference type="Proteomes" id="UP000284547">
    <property type="component" value="Unassembled WGS sequence"/>
</dbReference>
<evidence type="ECO:0000256" key="5">
    <source>
        <dbReference type="ARBA" id="ARBA00022691"/>
    </source>
</evidence>
<dbReference type="OrthoDB" id="9768064at2"/>
<feature type="binding site" evidence="11">
    <location>
        <position position="111"/>
    </location>
    <ligand>
        <name>[4Fe-4S] cluster</name>
        <dbReference type="ChEBI" id="CHEBI:49883"/>
        <note>4Fe-4S-S-AdoMet</note>
    </ligand>
</feature>
<accession>A0A411Z3P4</accession>
<name>A0A411Z3P4_9RHOB</name>
<comment type="cofactor">
    <cofactor evidence="1 12">
        <name>pyridoxal 5'-phosphate</name>
        <dbReference type="ChEBI" id="CHEBI:597326"/>
    </cofactor>
</comment>